<evidence type="ECO:0000313" key="3">
    <source>
        <dbReference type="Proteomes" id="UP001244341"/>
    </source>
</evidence>
<protein>
    <recommendedName>
        <fullName evidence="1">Sacsin/Nov domain-containing protein</fullName>
    </recommendedName>
</protein>
<reference evidence="2 3" key="1">
    <citation type="submission" date="2023-05" db="EMBL/GenBank/DDBJ databases">
        <title>A 100% complete, gapless, phased diploid assembly of the Scenedesmus obliquus UTEX 3031 genome.</title>
        <authorList>
            <person name="Biondi T.C."/>
            <person name="Hanschen E.R."/>
            <person name="Kwon T."/>
            <person name="Eng W."/>
            <person name="Kruse C.P.S."/>
            <person name="Koehler S.I."/>
            <person name="Kunde Y."/>
            <person name="Gleasner C.D."/>
            <person name="You Mak K.T."/>
            <person name="Polle J."/>
            <person name="Hovde B.T."/>
            <person name="Starkenburg S.R."/>
        </authorList>
    </citation>
    <scope>NUCLEOTIDE SEQUENCE [LARGE SCALE GENOMIC DNA]</scope>
    <source>
        <strain evidence="2 3">DOE0152z</strain>
    </source>
</reference>
<proteinExistence type="predicted"/>
<dbReference type="InterPro" id="IPR052972">
    <property type="entry name" value="Sacsin_chaperone_reg"/>
</dbReference>
<dbReference type="PANTHER" id="PTHR15600:SF42">
    <property type="entry name" value="SACSIN"/>
    <property type="match status" value="1"/>
</dbReference>
<dbReference type="EMBL" id="CP126210">
    <property type="protein sequence ID" value="WIA11332.1"/>
    <property type="molecule type" value="Genomic_DNA"/>
</dbReference>
<name>A0ABY8TQD8_TETOB</name>
<dbReference type="PANTHER" id="PTHR15600">
    <property type="entry name" value="SACSIN"/>
    <property type="match status" value="1"/>
</dbReference>
<evidence type="ECO:0000259" key="1">
    <source>
        <dbReference type="Pfam" id="PF25794"/>
    </source>
</evidence>
<accession>A0ABY8TQD8</accession>
<dbReference type="InterPro" id="IPR058210">
    <property type="entry name" value="SACS/Nov_dom"/>
</dbReference>
<sequence>MEHAWQDFGQKVDLTARLREILINYPEGTSILKEIVQNADDAKATIVKFCLDYNTYPADAVLSPAMRAFQGPALLAFNDGVFSEKDFESISRIGDSKKREQLGKTGRFGVGFNAIYHLTDVPSFVSGEHLVIFDPHCKHLPAISAANPGKKINFVQHALQPSLAHQAAPYQLFGCNTASYYPGTLFRFPLRTQAQADGSTISKQVYTPESISALFDDLRQEVQLVLLFLKSIRSIEVLQLLPGQAQPQLLFSCSVANATEAVLQQRALFLHAASAPADEVVAGTYRLDMAIR</sequence>
<keyword evidence="3" id="KW-1185">Reference proteome</keyword>
<feature type="domain" description="Sacsin/Nov" evidence="1">
    <location>
        <begin position="12"/>
        <end position="249"/>
    </location>
</feature>
<dbReference type="Proteomes" id="UP001244341">
    <property type="component" value="Chromosome 3b"/>
</dbReference>
<dbReference type="NCBIfam" id="NF047352">
    <property type="entry name" value="P_loop_sacsin"/>
    <property type="match status" value="1"/>
</dbReference>
<evidence type="ECO:0000313" key="2">
    <source>
        <dbReference type="EMBL" id="WIA11332.1"/>
    </source>
</evidence>
<dbReference type="InterPro" id="IPR036890">
    <property type="entry name" value="HATPase_C_sf"/>
</dbReference>
<dbReference type="Pfam" id="PF25794">
    <property type="entry name" value="SACS"/>
    <property type="match status" value="1"/>
</dbReference>
<gene>
    <name evidence="2" type="ORF">OEZ85_011455</name>
</gene>
<dbReference type="SUPFAM" id="SSF55874">
    <property type="entry name" value="ATPase domain of HSP90 chaperone/DNA topoisomerase II/histidine kinase"/>
    <property type="match status" value="1"/>
</dbReference>
<organism evidence="2 3">
    <name type="scientific">Tetradesmus obliquus</name>
    <name type="common">Green alga</name>
    <name type="synonym">Acutodesmus obliquus</name>
    <dbReference type="NCBI Taxonomy" id="3088"/>
    <lineage>
        <taxon>Eukaryota</taxon>
        <taxon>Viridiplantae</taxon>
        <taxon>Chlorophyta</taxon>
        <taxon>core chlorophytes</taxon>
        <taxon>Chlorophyceae</taxon>
        <taxon>CS clade</taxon>
        <taxon>Sphaeropleales</taxon>
        <taxon>Scenedesmaceae</taxon>
        <taxon>Tetradesmus</taxon>
    </lineage>
</organism>